<proteinExistence type="predicted"/>
<feature type="region of interest" description="Disordered" evidence="1">
    <location>
        <begin position="112"/>
        <end position="131"/>
    </location>
</feature>
<sequence length="131" mass="13716">MAPQCHTDSVAAYPASGCQERGPDMFVLAPPPTPCPPSTWLAEAPASYTPISETVRGGSEQVPFPFRIMGGALPAMPSAAAQAEAPGSGNEQASSSLPSHFRASAAASLQHFFATREPSERTSQDRLVFDL</sequence>
<reference evidence="2 3" key="1">
    <citation type="submission" date="2016-02" db="EMBL/GenBank/DDBJ databases">
        <title>Genome analysis of coral dinoflagellate symbionts highlights evolutionary adaptations to a symbiotic lifestyle.</title>
        <authorList>
            <person name="Aranda M."/>
            <person name="Li Y."/>
            <person name="Liew Y.J."/>
            <person name="Baumgarten S."/>
            <person name="Simakov O."/>
            <person name="Wilson M."/>
            <person name="Piel J."/>
            <person name="Ashoor H."/>
            <person name="Bougouffa S."/>
            <person name="Bajic V.B."/>
            <person name="Ryu T."/>
            <person name="Ravasi T."/>
            <person name="Bayer T."/>
            <person name="Micklem G."/>
            <person name="Kim H."/>
            <person name="Bhak J."/>
            <person name="Lajeunesse T.C."/>
            <person name="Voolstra C.R."/>
        </authorList>
    </citation>
    <scope>NUCLEOTIDE SEQUENCE [LARGE SCALE GENOMIC DNA]</scope>
    <source>
        <strain evidence="2 3">CCMP2467</strain>
    </source>
</reference>
<evidence type="ECO:0000313" key="2">
    <source>
        <dbReference type="EMBL" id="OLQ01311.1"/>
    </source>
</evidence>
<feature type="compositionally biased region" description="Basic and acidic residues" evidence="1">
    <location>
        <begin position="117"/>
        <end position="131"/>
    </location>
</feature>
<evidence type="ECO:0000256" key="1">
    <source>
        <dbReference type="SAM" id="MobiDB-lite"/>
    </source>
</evidence>
<dbReference type="AlphaFoldDB" id="A0A1Q9E1M2"/>
<name>A0A1Q9E1M2_SYMMI</name>
<gene>
    <name evidence="2" type="ORF">AK812_SmicGene15960</name>
</gene>
<dbReference type="EMBL" id="LSRX01000297">
    <property type="protein sequence ID" value="OLQ01311.1"/>
    <property type="molecule type" value="Genomic_DNA"/>
</dbReference>
<feature type="compositionally biased region" description="Polar residues" evidence="1">
    <location>
        <begin position="89"/>
        <end position="98"/>
    </location>
</feature>
<comment type="caution">
    <text evidence="2">The sequence shown here is derived from an EMBL/GenBank/DDBJ whole genome shotgun (WGS) entry which is preliminary data.</text>
</comment>
<keyword evidence="3" id="KW-1185">Reference proteome</keyword>
<organism evidence="2 3">
    <name type="scientific">Symbiodinium microadriaticum</name>
    <name type="common">Dinoflagellate</name>
    <name type="synonym">Zooxanthella microadriatica</name>
    <dbReference type="NCBI Taxonomy" id="2951"/>
    <lineage>
        <taxon>Eukaryota</taxon>
        <taxon>Sar</taxon>
        <taxon>Alveolata</taxon>
        <taxon>Dinophyceae</taxon>
        <taxon>Suessiales</taxon>
        <taxon>Symbiodiniaceae</taxon>
        <taxon>Symbiodinium</taxon>
    </lineage>
</organism>
<feature type="region of interest" description="Disordered" evidence="1">
    <location>
        <begin position="77"/>
        <end position="100"/>
    </location>
</feature>
<protein>
    <submittedName>
        <fullName evidence="2">Uncharacterized protein</fullName>
    </submittedName>
</protein>
<evidence type="ECO:0000313" key="3">
    <source>
        <dbReference type="Proteomes" id="UP000186817"/>
    </source>
</evidence>
<accession>A0A1Q9E1M2</accession>
<feature type="compositionally biased region" description="Low complexity" evidence="1">
    <location>
        <begin position="77"/>
        <end position="87"/>
    </location>
</feature>
<dbReference type="Proteomes" id="UP000186817">
    <property type="component" value="Unassembled WGS sequence"/>
</dbReference>